<dbReference type="EMBL" id="JAARXI010000004">
    <property type="protein sequence ID" value="MBC2116793.1"/>
    <property type="molecule type" value="Genomic_DNA"/>
</dbReference>
<dbReference type="Proteomes" id="UP000541735">
    <property type="component" value="Unassembled WGS sequence"/>
</dbReference>
<gene>
    <name evidence="2" type="ORF">EP57_07090</name>
    <name evidence="3" type="ORF">HCA46_01530</name>
    <name evidence="4" type="ORF">HCB06_09240</name>
    <name evidence="7" type="ORF">HCB25_06695</name>
    <name evidence="5" type="ORF">HCB27_10935</name>
    <name evidence="6" type="ORF">HCB35_11825</name>
</gene>
<dbReference type="EMBL" id="JAARYY010000003">
    <property type="protein sequence ID" value="MBC2243754.1"/>
    <property type="molecule type" value="Genomic_DNA"/>
</dbReference>
<protein>
    <submittedName>
        <fullName evidence="2">Uncharacterized protein</fullName>
    </submittedName>
</protein>
<sequence length="120" mass="13844">MKQNGFTYVLCLYITALGITTMLGATSIFQTKIQMEKQLQNHYLASTILNLSIPNNIPKIQISQKSFTERHNNAILWYNWAESSEDSITYAITIQLDNGYTSKQTICWNIKTRELFIDTK</sequence>
<keyword evidence="1" id="KW-0812">Transmembrane</keyword>
<dbReference type="Proteomes" id="UP000553016">
    <property type="component" value="Unassembled WGS sequence"/>
</dbReference>
<dbReference type="Proteomes" id="UP000550367">
    <property type="component" value="Unassembled WGS sequence"/>
</dbReference>
<evidence type="ECO:0000313" key="2">
    <source>
        <dbReference type="EMBL" id="KGL41600.1"/>
    </source>
</evidence>
<evidence type="ECO:0000313" key="4">
    <source>
        <dbReference type="EMBL" id="MBC2116793.1"/>
    </source>
</evidence>
<evidence type="ECO:0000313" key="11">
    <source>
        <dbReference type="Proteomes" id="UP000547643"/>
    </source>
</evidence>
<dbReference type="Proteomes" id="UP000529446">
    <property type="component" value="Unassembled WGS sequence"/>
</dbReference>
<dbReference type="Proteomes" id="UP000547643">
    <property type="component" value="Unassembled WGS sequence"/>
</dbReference>
<dbReference type="GeneID" id="58717141"/>
<evidence type="ECO:0000256" key="1">
    <source>
        <dbReference type="SAM" id="Phobius"/>
    </source>
</evidence>
<keyword evidence="1" id="KW-0472">Membrane</keyword>
<evidence type="ECO:0000313" key="5">
    <source>
        <dbReference type="EMBL" id="MBC2177135.1"/>
    </source>
</evidence>
<evidence type="ECO:0000313" key="12">
    <source>
        <dbReference type="Proteomes" id="UP000550367"/>
    </source>
</evidence>
<dbReference type="RefSeq" id="WP_036085426.1">
    <property type="nucleotide sequence ID" value="NZ_CBCSHQ010000005.1"/>
</dbReference>
<reference evidence="2 8" key="1">
    <citation type="submission" date="2014-05" db="EMBL/GenBank/DDBJ databases">
        <title>Novel Listeriaceae from food processing environments.</title>
        <authorList>
            <person name="den Bakker H.C."/>
        </authorList>
    </citation>
    <scope>NUCLEOTIDE SEQUENCE [LARGE SCALE GENOMIC DNA]</scope>
    <source>
        <strain evidence="2 8">FSL A5-0281</strain>
    </source>
</reference>
<dbReference type="STRING" id="1552123.EP57_07090"/>
<evidence type="ECO:0000313" key="8">
    <source>
        <dbReference type="Proteomes" id="UP000029844"/>
    </source>
</evidence>
<dbReference type="EMBL" id="JAARUV010000001">
    <property type="protein sequence ID" value="MBC1777503.1"/>
    <property type="molecule type" value="Genomic_DNA"/>
</dbReference>
<comment type="caution">
    <text evidence="2">The sequence shown here is derived from an EMBL/GenBank/DDBJ whole genome shotgun (WGS) entry which is preliminary data.</text>
</comment>
<accession>A0A099WBX3</accession>
<proteinExistence type="predicted"/>
<dbReference type="EMBL" id="JNFA01000019">
    <property type="protein sequence ID" value="KGL41600.1"/>
    <property type="molecule type" value="Genomic_DNA"/>
</dbReference>
<dbReference type="eggNOG" id="ENOG5033YIT">
    <property type="taxonomic scope" value="Bacteria"/>
</dbReference>
<evidence type="ECO:0000313" key="10">
    <source>
        <dbReference type="Proteomes" id="UP000541735"/>
    </source>
</evidence>
<keyword evidence="8" id="KW-1185">Reference proteome</keyword>
<dbReference type="OrthoDB" id="2361819at2"/>
<evidence type="ECO:0000313" key="6">
    <source>
        <dbReference type="EMBL" id="MBC2241155.1"/>
    </source>
</evidence>
<dbReference type="AlphaFoldDB" id="A0A099WBX3"/>
<reference evidence="9 10" key="2">
    <citation type="submission" date="2020-03" db="EMBL/GenBank/DDBJ databases">
        <title>Soil Listeria distribution.</title>
        <authorList>
            <person name="Liao J."/>
            <person name="Wiedmann M."/>
        </authorList>
    </citation>
    <scope>NUCLEOTIDE SEQUENCE [LARGE SCALE GENOMIC DNA]</scope>
    <source>
        <strain evidence="6 13">FSL L7-0149</strain>
        <strain evidence="7 12">FSL L7-0153</strain>
        <strain evidence="5 10">FSL L7-0259</strain>
        <strain evidence="4 9">FSL L7-0360</strain>
        <strain evidence="3 11">FSL L7-1017</strain>
    </source>
</reference>
<keyword evidence="1" id="KW-1133">Transmembrane helix</keyword>
<feature type="transmembrane region" description="Helical" evidence="1">
    <location>
        <begin position="6"/>
        <end position="29"/>
    </location>
</feature>
<dbReference type="Proteomes" id="UP000029844">
    <property type="component" value="Unassembled WGS sequence"/>
</dbReference>
<evidence type="ECO:0000313" key="7">
    <source>
        <dbReference type="EMBL" id="MBC2243754.1"/>
    </source>
</evidence>
<dbReference type="EMBL" id="JAARYD010000005">
    <property type="protein sequence ID" value="MBC2177135.1"/>
    <property type="molecule type" value="Genomic_DNA"/>
</dbReference>
<dbReference type="EMBL" id="JAARZA010000004">
    <property type="protein sequence ID" value="MBC2241155.1"/>
    <property type="molecule type" value="Genomic_DNA"/>
</dbReference>
<evidence type="ECO:0000313" key="9">
    <source>
        <dbReference type="Proteomes" id="UP000529446"/>
    </source>
</evidence>
<organism evidence="2 8">
    <name type="scientific">Listeria booriae</name>
    <dbReference type="NCBI Taxonomy" id="1552123"/>
    <lineage>
        <taxon>Bacteria</taxon>
        <taxon>Bacillati</taxon>
        <taxon>Bacillota</taxon>
        <taxon>Bacilli</taxon>
        <taxon>Bacillales</taxon>
        <taxon>Listeriaceae</taxon>
        <taxon>Listeria</taxon>
    </lineage>
</organism>
<name>A0A099WBX3_9LIST</name>
<evidence type="ECO:0000313" key="3">
    <source>
        <dbReference type="EMBL" id="MBC1777503.1"/>
    </source>
</evidence>
<evidence type="ECO:0000313" key="13">
    <source>
        <dbReference type="Proteomes" id="UP000553016"/>
    </source>
</evidence>